<evidence type="ECO:0000313" key="3">
    <source>
        <dbReference type="EMBL" id="RUS71086.1"/>
    </source>
</evidence>
<dbReference type="GO" id="GO:0008408">
    <property type="term" value="F:3'-5' exonuclease activity"/>
    <property type="evidence" value="ECO:0007669"/>
    <property type="project" value="InterPro"/>
</dbReference>
<dbReference type="AlphaFoldDB" id="A0A3S0ZBF5"/>
<dbReference type="OrthoDB" id="26838at2759"/>
<proteinExistence type="predicted"/>
<sequence length="483" mass="54477">MNGQAFGDIAEEKPSTFTLSAAMEAYKREEGSMQIKPTEELGMLQQERLTDAVDFIPSANSNNDDNFEDFYETQNYTLICRISEKFYESIKSIMYHHVVGVAFEGQNLGRTGVLSLVQVATGSEIIVFDMVRLGDEAFKAGLQCLFESEDVIHDCRWVADLLRFQYDITMANIFDTQVANAFVHRIFNEGKWPKHVQSLPDCLTSYLNLQRHEVHSPHISEENEIGWLERPLPPELLDLATKNAVHLLRLHRVLLEEMLSEFKAAVEIYLNLTSGGVEDLKKHQGHSPSYFKQTKILNIFSSRGATPPRPTFSSTKVLEISPAYDNMGIAVVESSNEKTDTGYETIERMAILSPCCSSRLEKEQIKLVHLNQQEDESSSANSTSKKYLDHQEQSIPNVMKYPLLPTHDHSQKEDISQAKAVHPGLASAYTKNSQPFSQNSKTIPGSDGILSLRSSTPAEMQETCRRKMIEESQCSTSKKLWGK</sequence>
<dbReference type="InterPro" id="IPR002562">
    <property type="entry name" value="3'-5'_exonuclease_dom"/>
</dbReference>
<comment type="caution">
    <text evidence="3">The sequence shown here is derived from an EMBL/GenBank/DDBJ whole genome shotgun (WGS) entry which is preliminary data.</text>
</comment>
<dbReference type="InterPro" id="IPR052144">
    <property type="entry name" value="piRNA_biogenesis_EXD1"/>
</dbReference>
<organism evidence="3 4">
    <name type="scientific">Elysia chlorotica</name>
    <name type="common">Eastern emerald elysia</name>
    <name type="synonym">Sea slug</name>
    <dbReference type="NCBI Taxonomy" id="188477"/>
    <lineage>
        <taxon>Eukaryota</taxon>
        <taxon>Metazoa</taxon>
        <taxon>Spiralia</taxon>
        <taxon>Lophotrochozoa</taxon>
        <taxon>Mollusca</taxon>
        <taxon>Gastropoda</taxon>
        <taxon>Heterobranchia</taxon>
        <taxon>Euthyneura</taxon>
        <taxon>Panpulmonata</taxon>
        <taxon>Sacoglossa</taxon>
        <taxon>Placobranchoidea</taxon>
        <taxon>Plakobranchidae</taxon>
        <taxon>Elysia</taxon>
    </lineage>
</organism>
<dbReference type="InterPro" id="IPR036397">
    <property type="entry name" value="RNaseH_sf"/>
</dbReference>
<name>A0A3S0ZBF5_ELYCH</name>
<dbReference type="EMBL" id="RQTK01001275">
    <property type="protein sequence ID" value="RUS71086.1"/>
    <property type="molecule type" value="Genomic_DNA"/>
</dbReference>
<dbReference type="GO" id="GO:1990923">
    <property type="term" value="C:PET complex"/>
    <property type="evidence" value="ECO:0007669"/>
    <property type="project" value="TreeGrafter"/>
</dbReference>
<dbReference type="STRING" id="188477.A0A3S0ZBF5"/>
<dbReference type="PANTHER" id="PTHR46628">
    <property type="entry name" value="PIRNA BIOGENESIS PROTEIN EXD1"/>
    <property type="match status" value="1"/>
</dbReference>
<dbReference type="PANTHER" id="PTHR46628:SF1">
    <property type="entry name" value="PIRNA BIOGENESIS PROTEIN EXD1"/>
    <property type="match status" value="1"/>
</dbReference>
<feature type="region of interest" description="Disordered" evidence="1">
    <location>
        <begin position="429"/>
        <end position="461"/>
    </location>
</feature>
<feature type="domain" description="3'-5' exonuclease" evidence="2">
    <location>
        <begin position="84"/>
        <end position="257"/>
    </location>
</feature>
<evidence type="ECO:0000259" key="2">
    <source>
        <dbReference type="Pfam" id="PF01612"/>
    </source>
</evidence>
<gene>
    <name evidence="3" type="ORF">EGW08_021147</name>
</gene>
<evidence type="ECO:0000256" key="1">
    <source>
        <dbReference type="SAM" id="MobiDB-lite"/>
    </source>
</evidence>
<dbReference type="Proteomes" id="UP000271974">
    <property type="component" value="Unassembled WGS sequence"/>
</dbReference>
<dbReference type="GO" id="GO:0034587">
    <property type="term" value="P:piRNA processing"/>
    <property type="evidence" value="ECO:0007669"/>
    <property type="project" value="TreeGrafter"/>
</dbReference>
<evidence type="ECO:0000313" key="4">
    <source>
        <dbReference type="Proteomes" id="UP000271974"/>
    </source>
</evidence>
<feature type="region of interest" description="Disordered" evidence="1">
    <location>
        <begin position="371"/>
        <end position="391"/>
    </location>
</feature>
<dbReference type="GO" id="GO:0003676">
    <property type="term" value="F:nucleic acid binding"/>
    <property type="evidence" value="ECO:0007669"/>
    <property type="project" value="InterPro"/>
</dbReference>
<dbReference type="InterPro" id="IPR012337">
    <property type="entry name" value="RNaseH-like_sf"/>
</dbReference>
<reference evidence="3 4" key="1">
    <citation type="submission" date="2019-01" db="EMBL/GenBank/DDBJ databases">
        <title>A draft genome assembly of the solar-powered sea slug Elysia chlorotica.</title>
        <authorList>
            <person name="Cai H."/>
            <person name="Li Q."/>
            <person name="Fang X."/>
            <person name="Li J."/>
            <person name="Curtis N.E."/>
            <person name="Altenburger A."/>
            <person name="Shibata T."/>
            <person name="Feng M."/>
            <person name="Maeda T."/>
            <person name="Schwartz J.A."/>
            <person name="Shigenobu S."/>
            <person name="Lundholm N."/>
            <person name="Nishiyama T."/>
            <person name="Yang H."/>
            <person name="Hasebe M."/>
            <person name="Li S."/>
            <person name="Pierce S.K."/>
            <person name="Wang J."/>
        </authorList>
    </citation>
    <scope>NUCLEOTIDE SEQUENCE [LARGE SCALE GENOMIC DNA]</scope>
    <source>
        <strain evidence="3">EC2010</strain>
        <tissue evidence="3">Whole organism of an adult</tissue>
    </source>
</reference>
<keyword evidence="4" id="KW-1185">Reference proteome</keyword>
<dbReference type="SUPFAM" id="SSF53098">
    <property type="entry name" value="Ribonuclease H-like"/>
    <property type="match status" value="1"/>
</dbReference>
<feature type="compositionally biased region" description="Polar residues" evidence="1">
    <location>
        <begin position="429"/>
        <end position="443"/>
    </location>
</feature>
<protein>
    <recommendedName>
        <fullName evidence="2">3'-5' exonuclease domain-containing protein</fullName>
    </recommendedName>
</protein>
<dbReference type="Gene3D" id="3.30.420.10">
    <property type="entry name" value="Ribonuclease H-like superfamily/Ribonuclease H"/>
    <property type="match status" value="1"/>
</dbReference>
<accession>A0A3S0ZBF5</accession>
<dbReference type="Pfam" id="PF01612">
    <property type="entry name" value="DNA_pol_A_exo1"/>
    <property type="match status" value="1"/>
</dbReference>